<dbReference type="InterPro" id="IPR002104">
    <property type="entry name" value="Integrase_catalytic"/>
</dbReference>
<dbReference type="EMBL" id="NMTZ01000026">
    <property type="protein sequence ID" value="PDX83386.1"/>
    <property type="molecule type" value="Genomic_DNA"/>
</dbReference>
<feature type="domain" description="Tyr recombinase" evidence="5">
    <location>
        <begin position="109"/>
        <end position="340"/>
    </location>
</feature>
<evidence type="ECO:0000256" key="2">
    <source>
        <dbReference type="ARBA" id="ARBA00023125"/>
    </source>
</evidence>
<evidence type="ECO:0000256" key="3">
    <source>
        <dbReference type="ARBA" id="ARBA00023172"/>
    </source>
</evidence>
<dbReference type="InterPro" id="IPR013762">
    <property type="entry name" value="Integrase-like_cat_sf"/>
</dbReference>
<dbReference type="Gene3D" id="1.10.150.130">
    <property type="match status" value="1"/>
</dbReference>
<dbReference type="AlphaFoldDB" id="A0A2A7AW66"/>
<dbReference type="InterPro" id="IPR010998">
    <property type="entry name" value="Integrase_recombinase_N"/>
</dbReference>
<evidence type="ECO:0000313" key="7">
    <source>
        <dbReference type="EMBL" id="PDX83386.1"/>
    </source>
</evidence>
<name>A0A2A7AW66_9FIRM</name>
<keyword evidence="3" id="KW-0233">DNA recombination</keyword>
<proteinExistence type="inferred from homology"/>
<dbReference type="GO" id="GO:0006310">
    <property type="term" value="P:DNA recombination"/>
    <property type="evidence" value="ECO:0007669"/>
    <property type="project" value="UniProtKB-KW"/>
</dbReference>
<dbReference type="InterPro" id="IPR044068">
    <property type="entry name" value="CB"/>
</dbReference>
<dbReference type="GO" id="GO:0003677">
    <property type="term" value="F:DNA binding"/>
    <property type="evidence" value="ECO:0007669"/>
    <property type="project" value="UniProtKB-UniRule"/>
</dbReference>
<sequence length="340" mass="39440">MCLKDLRDEFIYDCECRHLAKGSLRNYKAATRFLLEYLELKQITELEDVRPRHIRDLMKEKQDAGSTSRYINDLLKVWRTWFNYLVNEGYLEERDNPAKKVKCLRQPRTIIDTFTVAEMKRMIQFYDGKDFLEVRNKTIIMLLFDTGMRCNEMILMEPEDIKQDYILVKHGKGSKERVVPKSPALSKQLVKYCTLRDGYLKEHPIIDQSLPFQHIPQRPERRCVILTSIRPDRYCVFVIVIHHYTSCAMRAHVIFLQTSFAFAVSIVKPLARTAVSGYRCLSSVHGFTPSIISSSSALFITRAPISNPFMKQNSIPLCAACTDRWQISDRTLCGIPVANA</sequence>
<comment type="similarity">
    <text evidence="1">Belongs to the 'phage' integrase family.</text>
</comment>
<evidence type="ECO:0000256" key="4">
    <source>
        <dbReference type="PROSITE-ProRule" id="PRU01248"/>
    </source>
</evidence>
<dbReference type="PROSITE" id="PS51898">
    <property type="entry name" value="TYR_RECOMBINASE"/>
    <property type="match status" value="1"/>
</dbReference>
<dbReference type="InterPro" id="IPR011010">
    <property type="entry name" value="DNA_brk_join_enz"/>
</dbReference>
<evidence type="ECO:0000313" key="8">
    <source>
        <dbReference type="Proteomes" id="UP000220480"/>
    </source>
</evidence>
<evidence type="ECO:0000259" key="5">
    <source>
        <dbReference type="PROSITE" id="PS51898"/>
    </source>
</evidence>
<dbReference type="SUPFAM" id="SSF56349">
    <property type="entry name" value="DNA breaking-rejoining enzymes"/>
    <property type="match status" value="1"/>
</dbReference>
<dbReference type="Pfam" id="PF00589">
    <property type="entry name" value="Phage_integrase"/>
    <property type="match status" value="1"/>
</dbReference>
<comment type="caution">
    <text evidence="7">The sequence shown here is derived from an EMBL/GenBank/DDBJ whole genome shotgun (WGS) entry which is preliminary data.</text>
</comment>
<dbReference type="InterPro" id="IPR050090">
    <property type="entry name" value="Tyrosine_recombinase_XerCD"/>
</dbReference>
<dbReference type="PANTHER" id="PTHR30349">
    <property type="entry name" value="PHAGE INTEGRASE-RELATED"/>
    <property type="match status" value="1"/>
</dbReference>
<dbReference type="PANTHER" id="PTHR30349:SF41">
    <property type="entry name" value="INTEGRASE_RECOMBINASE PROTEIN MJ0367-RELATED"/>
    <property type="match status" value="1"/>
</dbReference>
<reference evidence="7 8" key="1">
    <citation type="journal article" date="2017" name="Front. Microbiol.">
        <title>New Insights into the Diversity of the Genus Faecalibacterium.</title>
        <authorList>
            <person name="Benevides L."/>
            <person name="Burman S."/>
            <person name="Martin R."/>
            <person name="Robert V."/>
            <person name="Thomas M."/>
            <person name="Miquel S."/>
            <person name="Chain F."/>
            <person name="Sokol H."/>
            <person name="Bermudez-Humaran L.G."/>
            <person name="Morrison M."/>
            <person name="Langella P."/>
            <person name="Azevedo V.A."/>
            <person name="Chatel J.M."/>
            <person name="Soares S."/>
        </authorList>
    </citation>
    <scope>NUCLEOTIDE SEQUENCE [LARGE SCALE GENOMIC DNA]</scope>
    <source>
        <strain evidence="7 8">CNCM I 4644</strain>
    </source>
</reference>
<dbReference type="PROSITE" id="PS51900">
    <property type="entry name" value="CB"/>
    <property type="match status" value="1"/>
</dbReference>
<dbReference type="RefSeq" id="WP_097779945.1">
    <property type="nucleotide sequence ID" value="NZ_NMTZ01000026.1"/>
</dbReference>
<organism evidence="7 8">
    <name type="scientific">Faecalibacterium prausnitzii</name>
    <dbReference type="NCBI Taxonomy" id="853"/>
    <lineage>
        <taxon>Bacteria</taxon>
        <taxon>Bacillati</taxon>
        <taxon>Bacillota</taxon>
        <taxon>Clostridia</taxon>
        <taxon>Eubacteriales</taxon>
        <taxon>Oscillospiraceae</taxon>
        <taxon>Faecalibacterium</taxon>
    </lineage>
</organism>
<feature type="domain" description="Core-binding (CB)" evidence="6">
    <location>
        <begin position="1"/>
        <end position="86"/>
    </location>
</feature>
<keyword evidence="2 4" id="KW-0238">DNA-binding</keyword>
<accession>A0A2A7AW66</accession>
<evidence type="ECO:0000256" key="1">
    <source>
        <dbReference type="ARBA" id="ARBA00008857"/>
    </source>
</evidence>
<evidence type="ECO:0000259" key="6">
    <source>
        <dbReference type="PROSITE" id="PS51900"/>
    </source>
</evidence>
<dbReference type="Gene3D" id="1.10.443.10">
    <property type="entry name" value="Intergrase catalytic core"/>
    <property type="match status" value="1"/>
</dbReference>
<gene>
    <name evidence="7" type="ORF">CGS59_10890</name>
</gene>
<dbReference type="Proteomes" id="UP000220480">
    <property type="component" value="Unassembled WGS sequence"/>
</dbReference>
<protein>
    <submittedName>
        <fullName evidence="7">Uncharacterized protein</fullName>
    </submittedName>
</protein>
<dbReference type="GO" id="GO:0015074">
    <property type="term" value="P:DNA integration"/>
    <property type="evidence" value="ECO:0007669"/>
    <property type="project" value="InterPro"/>
</dbReference>